<name>A0A397WCP4_9GLOM</name>
<dbReference type="Proteomes" id="UP000266673">
    <property type="component" value="Unassembled WGS sequence"/>
</dbReference>
<dbReference type="EMBL" id="QKWP01000005">
    <property type="protein sequence ID" value="RIB30793.1"/>
    <property type="molecule type" value="Genomic_DNA"/>
</dbReference>
<proteinExistence type="predicted"/>
<protein>
    <submittedName>
        <fullName evidence="1">Uncharacterized protein</fullName>
    </submittedName>
</protein>
<reference evidence="1 2" key="1">
    <citation type="submission" date="2018-06" db="EMBL/GenBank/DDBJ databases">
        <title>Comparative genomics reveals the genomic features of Rhizophagus irregularis, R. cerebriforme, R. diaphanum and Gigaspora rosea, and their symbiotic lifestyle signature.</title>
        <authorList>
            <person name="Morin E."/>
            <person name="San Clemente H."/>
            <person name="Chen E.C.H."/>
            <person name="De La Providencia I."/>
            <person name="Hainaut M."/>
            <person name="Kuo A."/>
            <person name="Kohler A."/>
            <person name="Murat C."/>
            <person name="Tang N."/>
            <person name="Roy S."/>
            <person name="Loubradou J."/>
            <person name="Henrissat B."/>
            <person name="Grigoriev I.V."/>
            <person name="Corradi N."/>
            <person name="Roux C."/>
            <person name="Martin F.M."/>
        </authorList>
    </citation>
    <scope>NUCLEOTIDE SEQUENCE [LARGE SCALE GENOMIC DNA]</scope>
    <source>
        <strain evidence="1 2">DAOM 194757</strain>
    </source>
</reference>
<dbReference type="OrthoDB" id="2425274at2759"/>
<sequence length="112" mass="13388">MACFHLTLLVLSELKKEMFTQIEENLDTVDLPENHKFFIKLIKTHRMDIKQVKTIMPLNMIRKLVEANIIKEHKDRTVSFHSRYIETYFKEVILTENIAILFINILKLMDLL</sequence>
<organism evidence="1 2">
    <name type="scientific">Gigaspora rosea</name>
    <dbReference type="NCBI Taxonomy" id="44941"/>
    <lineage>
        <taxon>Eukaryota</taxon>
        <taxon>Fungi</taxon>
        <taxon>Fungi incertae sedis</taxon>
        <taxon>Mucoromycota</taxon>
        <taxon>Glomeromycotina</taxon>
        <taxon>Glomeromycetes</taxon>
        <taxon>Diversisporales</taxon>
        <taxon>Gigasporaceae</taxon>
        <taxon>Gigaspora</taxon>
    </lineage>
</organism>
<dbReference type="STRING" id="44941.A0A397WCP4"/>
<evidence type="ECO:0000313" key="2">
    <source>
        <dbReference type="Proteomes" id="UP000266673"/>
    </source>
</evidence>
<keyword evidence="2" id="KW-1185">Reference proteome</keyword>
<accession>A0A397WCP4</accession>
<evidence type="ECO:0000313" key="1">
    <source>
        <dbReference type="EMBL" id="RIB30793.1"/>
    </source>
</evidence>
<comment type="caution">
    <text evidence="1">The sequence shown here is derived from an EMBL/GenBank/DDBJ whole genome shotgun (WGS) entry which is preliminary data.</text>
</comment>
<gene>
    <name evidence="1" type="ORF">C2G38_2151771</name>
</gene>
<dbReference type="AlphaFoldDB" id="A0A397WCP4"/>